<sequence>MPLTFPALLTLL</sequence>
<dbReference type="Proteomes" id="UP000324222">
    <property type="component" value="Unassembled WGS sequence"/>
</dbReference>
<evidence type="ECO:0000313" key="1">
    <source>
        <dbReference type="EMBL" id="MPC89161.1"/>
    </source>
</evidence>
<comment type="caution">
    <text evidence="1">The sequence shown here is derived from an EMBL/GenBank/DDBJ whole genome shotgun (WGS) entry which is preliminary data.</text>
</comment>
<accession>A0A5B7IUD7</accession>
<evidence type="ECO:0000313" key="2">
    <source>
        <dbReference type="Proteomes" id="UP000324222"/>
    </source>
</evidence>
<gene>
    <name evidence="1" type="ORF">E2C01_084095</name>
</gene>
<proteinExistence type="predicted"/>
<protein>
    <submittedName>
        <fullName evidence="1">Uncharacterized protein</fullName>
    </submittedName>
</protein>
<dbReference type="EMBL" id="VSRR010080091">
    <property type="protein sequence ID" value="MPC89161.1"/>
    <property type="molecule type" value="Genomic_DNA"/>
</dbReference>
<reference evidence="1 2" key="1">
    <citation type="submission" date="2019-05" db="EMBL/GenBank/DDBJ databases">
        <title>Another draft genome of Portunus trituberculatus and its Hox gene families provides insights of decapod evolution.</title>
        <authorList>
            <person name="Jeong J.-H."/>
            <person name="Song I."/>
            <person name="Kim S."/>
            <person name="Choi T."/>
            <person name="Kim D."/>
            <person name="Ryu S."/>
            <person name="Kim W."/>
        </authorList>
    </citation>
    <scope>NUCLEOTIDE SEQUENCE [LARGE SCALE GENOMIC DNA]</scope>
    <source>
        <tissue evidence="1">Muscle</tissue>
    </source>
</reference>
<organism evidence="1 2">
    <name type="scientific">Portunus trituberculatus</name>
    <name type="common">Swimming crab</name>
    <name type="synonym">Neptunus trituberculatus</name>
    <dbReference type="NCBI Taxonomy" id="210409"/>
    <lineage>
        <taxon>Eukaryota</taxon>
        <taxon>Metazoa</taxon>
        <taxon>Ecdysozoa</taxon>
        <taxon>Arthropoda</taxon>
        <taxon>Crustacea</taxon>
        <taxon>Multicrustacea</taxon>
        <taxon>Malacostraca</taxon>
        <taxon>Eumalacostraca</taxon>
        <taxon>Eucarida</taxon>
        <taxon>Decapoda</taxon>
        <taxon>Pleocyemata</taxon>
        <taxon>Brachyura</taxon>
        <taxon>Eubrachyura</taxon>
        <taxon>Portunoidea</taxon>
        <taxon>Portunidae</taxon>
        <taxon>Portuninae</taxon>
        <taxon>Portunus</taxon>
    </lineage>
</organism>
<name>A0A5B7IUD7_PORTR</name>
<keyword evidence="2" id="KW-1185">Reference proteome</keyword>